<dbReference type="InterPro" id="IPR014922">
    <property type="entry name" value="YdhG-like"/>
</dbReference>
<organism evidence="1 2">
    <name type="scientific">Myroides odoratimimus</name>
    <dbReference type="NCBI Taxonomy" id="76832"/>
    <lineage>
        <taxon>Bacteria</taxon>
        <taxon>Pseudomonadati</taxon>
        <taxon>Bacteroidota</taxon>
        <taxon>Flavobacteriia</taxon>
        <taxon>Flavobacteriales</taxon>
        <taxon>Flavobacteriaceae</taxon>
        <taxon>Myroides</taxon>
    </lineage>
</organism>
<dbReference type="Gene3D" id="3.90.1150.200">
    <property type="match status" value="1"/>
</dbReference>
<dbReference type="Pfam" id="PF08818">
    <property type="entry name" value="DUF1801"/>
    <property type="match status" value="1"/>
</dbReference>
<evidence type="ECO:0000313" key="2">
    <source>
        <dbReference type="Proteomes" id="UP000069030"/>
    </source>
</evidence>
<proteinExistence type="predicted"/>
<dbReference type="Proteomes" id="UP000069030">
    <property type="component" value="Chromosome"/>
</dbReference>
<protein>
    <submittedName>
        <fullName evidence="1">Uncharacterized protein</fullName>
    </submittedName>
</protein>
<dbReference type="RefSeq" id="WP_006258604.1">
    <property type="nucleotide sequence ID" value="NZ_BCMQ01000011.1"/>
</dbReference>
<dbReference type="KEGG" id="mod:AS202_15810"/>
<evidence type="ECO:0000313" key="1">
    <source>
        <dbReference type="EMBL" id="ALU27517.1"/>
    </source>
</evidence>
<dbReference type="EMBL" id="CP013690">
    <property type="protein sequence ID" value="ALU27517.1"/>
    <property type="molecule type" value="Genomic_DNA"/>
</dbReference>
<dbReference type="GeneID" id="66973243"/>
<gene>
    <name evidence="1" type="ORF">AS202_15810</name>
</gene>
<accession>A0A0U2N6P7</accession>
<sequence>MKETEQYYLRQEEPNRGCLQALRNIILQLDDHVTESLKWGTPCFSYKNRMFCFLALTKEPKTPYLLIVEGMRIEHPLLEIGSRKRMKTLSIDANADLPIDAIIDVLQEALNLYRNGVIKTK</sequence>
<reference evidence="1 2" key="1">
    <citation type="journal article" date="2016" name="J. Zhejiang Univ. Sci. B">
        <title>Antibiotic resistance mechanisms of Myroides sp.</title>
        <authorList>
            <person name="Hu S."/>
            <person name="Yuan S."/>
            <person name="Qu H."/>
            <person name="Jiang T."/>
            <person name="Zhou Y."/>
            <person name="Wang M."/>
            <person name="Ming D."/>
        </authorList>
    </citation>
    <scope>NUCLEOTIDE SEQUENCE [LARGE SCALE GENOMIC DNA]</scope>
    <source>
        <strain evidence="1 2">PR63039</strain>
    </source>
</reference>
<dbReference type="eggNOG" id="ENOG5032SVM">
    <property type="taxonomic scope" value="Bacteria"/>
</dbReference>
<name>A0A0U2N6P7_9FLAO</name>
<dbReference type="SUPFAM" id="SSF159888">
    <property type="entry name" value="YdhG-like"/>
    <property type="match status" value="1"/>
</dbReference>
<dbReference type="AlphaFoldDB" id="A0A0U2N6P7"/>